<evidence type="ECO:0000256" key="1">
    <source>
        <dbReference type="SAM" id="MobiDB-lite"/>
    </source>
</evidence>
<evidence type="ECO:0000313" key="4">
    <source>
        <dbReference type="EMBL" id="KER19911.1"/>
    </source>
</evidence>
<dbReference type="KEGG" id="ovi:T265_11424"/>
<feature type="domain" description="Integrase catalytic" evidence="3">
    <location>
        <begin position="554"/>
        <end position="663"/>
    </location>
</feature>
<keyword evidence="5" id="KW-1185">Reference proteome</keyword>
<dbReference type="InterPro" id="IPR001304">
    <property type="entry name" value="C-type_lectin-like"/>
</dbReference>
<dbReference type="InterPro" id="IPR012337">
    <property type="entry name" value="RNaseH-like_sf"/>
</dbReference>
<dbReference type="GO" id="GO:0016787">
    <property type="term" value="F:hydrolase activity"/>
    <property type="evidence" value="ECO:0007669"/>
    <property type="project" value="InterPro"/>
</dbReference>
<dbReference type="InterPro" id="IPR004843">
    <property type="entry name" value="Calcineurin-like_PHP"/>
</dbReference>
<dbReference type="GO" id="GO:0003676">
    <property type="term" value="F:nucleic acid binding"/>
    <property type="evidence" value="ECO:0007669"/>
    <property type="project" value="InterPro"/>
</dbReference>
<dbReference type="RefSeq" id="XP_009176340.1">
    <property type="nucleotide sequence ID" value="XM_009178076.1"/>
</dbReference>
<name>A0A074YYN8_OPIVI</name>
<feature type="domain" description="C-type lectin" evidence="2">
    <location>
        <begin position="834"/>
        <end position="968"/>
    </location>
</feature>
<dbReference type="Pfam" id="PF00149">
    <property type="entry name" value="Metallophos"/>
    <property type="match status" value="1"/>
</dbReference>
<dbReference type="PANTHER" id="PTHR43143">
    <property type="entry name" value="METALLOPHOSPHOESTERASE, CALCINEURIN SUPERFAMILY"/>
    <property type="match status" value="1"/>
</dbReference>
<evidence type="ECO:0000259" key="3">
    <source>
        <dbReference type="PROSITE" id="PS50994"/>
    </source>
</evidence>
<dbReference type="CDD" id="cd00037">
    <property type="entry name" value="CLECT"/>
    <property type="match status" value="1"/>
</dbReference>
<feature type="compositionally biased region" description="Low complexity" evidence="1">
    <location>
        <begin position="1036"/>
        <end position="1063"/>
    </location>
</feature>
<dbReference type="PROSITE" id="PS50994">
    <property type="entry name" value="INTEGRASE"/>
    <property type="match status" value="1"/>
</dbReference>
<evidence type="ECO:0000313" key="5">
    <source>
        <dbReference type="Proteomes" id="UP000054324"/>
    </source>
</evidence>
<dbReference type="AlphaFoldDB" id="A0A074YYN8"/>
<accession>A0A074YYN8</accession>
<dbReference type="InterPro" id="IPR001584">
    <property type="entry name" value="Integrase_cat-core"/>
</dbReference>
<dbReference type="CTD" id="20325592"/>
<dbReference type="Proteomes" id="UP000054324">
    <property type="component" value="Unassembled WGS sequence"/>
</dbReference>
<dbReference type="GO" id="GO:0015074">
    <property type="term" value="P:DNA integration"/>
    <property type="evidence" value="ECO:0007669"/>
    <property type="project" value="InterPro"/>
</dbReference>
<dbReference type="InterPro" id="IPR029052">
    <property type="entry name" value="Metallo-depent_PP-like"/>
</dbReference>
<sequence>MKPINCPALVRAFSRTLTIPGSSPTQVPSAFTFAVLADPQLGLLEYYVEKRPLPHHWDRELQKLNKSIALLNRLSPKPTFVVACGDLVNAVVGDPYREPQTADLLNAFSNLDPSIGLVTLPGNHDVGDSPTMDTIQEHTAIWGDDYYSFRVNHVEFLVLNSQYLWDDSKCEPASINFKKWFDDQLVHLKNKPGVVPIVLQHIPFFEREPNEPDDYFNIPTKNRFEFMSRLYAVGVRHVFAGHLHHNSVLTWLPPEPVPVNTTQKATPLNMISTSSVCVPLGTDPPGFRLAHVGVDGSVQHAYWTLDELEALLNRVYLFASVSFQQTFRYLPRWAACVRQRLGSNYIPPLSVFLQRPLSTSTRSTDRFEGLKSSSSTVHKIRKAVNSSVDSQPQLSDRSLRFGVTLTTGQQVKKRPDKENATQPKESGFLSVSAYGISQVVDLNAVRAEFTQKDHSYHSVRLPSDISHEVLLLSGNQTSDPNSQSDVFIFHVRICKRHVNQLQPTECPIPKAEEQLPDLNLLLETFDLPRSAPIATAPHVPSKTHPLLQPRRQGNGVSPIQLTTARRTVVAHPYGFAGPLNGQSFLIVSETFSQWPDVLLVSETTMITTITKLWHLFSIFDTLETIVSDNGTQFTSQQSCEFVRRHGIIHVTSPPIHPQSNGQAGCEHTRLVGEDIYLQKHESRVQDHDFHTDEKTEELGDAAATAKPSSKHRVDQTIMNQNLQNGLHLVPVEDPIRLEQFAFSEALALSADLSKRNVITDMQGVYWILWAALSISCSAWPQQFTLLTGMADFSGGLIHPLSANSYAPATGSQVTETETTDDTHVEVMHLTTASYKGLNYVMVTNLSLPFAQAEHYCAHEFSEPMHLVSVGSENEWKMLSNVFRSHPKTTKVWLGGTVERSSPNTLLVRWINGQQFGYHRFSEAERKRWRKEWKQKGQACIVAELQEGGVGNWAVELAPCSLPRSFICKEEENRDHSTGVDGTLMPFQPFRLGDLIRSLFLPSPFLPTTTTRSFTSLVRNPPAQNRVQFQAYNTQPTTQNVTQSTLTTPTTEPSTETSSTSTTTDLAVETVTNTKSSPTTTTEVTTVPTTAYSGTTGSTKSESDSVVLREGIVESVSPSSTTAELPGPVQTDNLSGPEIHPKFTIFSSTPNGVASSEHGVPLPQRKTEPQAFIPDVGAQVIYPRSPWDITYLDEPQWLTRKQS</sequence>
<dbReference type="SUPFAM" id="SSF56436">
    <property type="entry name" value="C-type lectin-like"/>
    <property type="match status" value="1"/>
</dbReference>
<dbReference type="SUPFAM" id="SSF56300">
    <property type="entry name" value="Metallo-dependent phosphatases"/>
    <property type="match status" value="1"/>
</dbReference>
<dbReference type="GeneID" id="20325592"/>
<dbReference type="PANTHER" id="PTHR43143:SF1">
    <property type="entry name" value="SERINE_THREONINE-PROTEIN PHOSPHATASE CPPED1"/>
    <property type="match status" value="1"/>
</dbReference>
<dbReference type="Gene3D" id="3.10.100.10">
    <property type="entry name" value="Mannose-Binding Protein A, subunit A"/>
    <property type="match status" value="1"/>
</dbReference>
<dbReference type="PROSITE" id="PS50041">
    <property type="entry name" value="C_TYPE_LECTIN_2"/>
    <property type="match status" value="1"/>
</dbReference>
<proteinExistence type="predicted"/>
<dbReference type="Gene3D" id="3.60.21.10">
    <property type="match status" value="1"/>
</dbReference>
<organism evidence="4 5">
    <name type="scientific">Opisthorchis viverrini</name>
    <name type="common">Southeast Asian liver fluke</name>
    <dbReference type="NCBI Taxonomy" id="6198"/>
    <lineage>
        <taxon>Eukaryota</taxon>
        <taxon>Metazoa</taxon>
        <taxon>Spiralia</taxon>
        <taxon>Lophotrochozoa</taxon>
        <taxon>Platyhelminthes</taxon>
        <taxon>Trematoda</taxon>
        <taxon>Digenea</taxon>
        <taxon>Opisthorchiida</taxon>
        <taxon>Opisthorchiata</taxon>
        <taxon>Opisthorchiidae</taxon>
        <taxon>Opisthorchis</taxon>
    </lineage>
</organism>
<dbReference type="InterPro" id="IPR016187">
    <property type="entry name" value="CTDL_fold"/>
</dbReference>
<dbReference type="OrthoDB" id="45007at2759"/>
<gene>
    <name evidence="4" type="ORF">T265_11424</name>
</gene>
<feature type="region of interest" description="Disordered" evidence="1">
    <location>
        <begin position="1032"/>
        <end position="1063"/>
    </location>
</feature>
<dbReference type="InterPro" id="IPR036397">
    <property type="entry name" value="RNaseH_sf"/>
</dbReference>
<evidence type="ECO:0000259" key="2">
    <source>
        <dbReference type="PROSITE" id="PS50041"/>
    </source>
</evidence>
<dbReference type="InterPro" id="IPR016186">
    <property type="entry name" value="C-type_lectin-like/link_sf"/>
</dbReference>
<dbReference type="STRING" id="6198.A0A074YYN8"/>
<reference evidence="4 5" key="1">
    <citation type="submission" date="2013-11" db="EMBL/GenBank/DDBJ databases">
        <title>Opisthorchis viverrini - life in the bile duct.</title>
        <authorList>
            <person name="Young N.D."/>
            <person name="Nagarajan N."/>
            <person name="Lin S.J."/>
            <person name="Korhonen P.K."/>
            <person name="Jex A.R."/>
            <person name="Hall R.S."/>
            <person name="Safavi-Hemami H."/>
            <person name="Kaewkong W."/>
            <person name="Bertrand D."/>
            <person name="Gao S."/>
            <person name="Seet Q."/>
            <person name="Wongkham S."/>
            <person name="Teh B.T."/>
            <person name="Wongkham C."/>
            <person name="Intapan P.M."/>
            <person name="Maleewong W."/>
            <person name="Yang X."/>
            <person name="Hu M."/>
            <person name="Wang Z."/>
            <person name="Hofmann A."/>
            <person name="Sternberg P.W."/>
            <person name="Tan P."/>
            <person name="Wang J."/>
            <person name="Gasser R.B."/>
        </authorList>
    </citation>
    <scope>NUCLEOTIDE SEQUENCE [LARGE SCALE GENOMIC DNA]</scope>
</reference>
<dbReference type="SUPFAM" id="SSF53098">
    <property type="entry name" value="Ribonuclease H-like"/>
    <property type="match status" value="1"/>
</dbReference>
<dbReference type="EMBL" id="KL597119">
    <property type="protein sequence ID" value="KER19911.1"/>
    <property type="molecule type" value="Genomic_DNA"/>
</dbReference>
<dbReference type="Gene3D" id="3.30.420.10">
    <property type="entry name" value="Ribonuclease H-like superfamily/Ribonuclease H"/>
    <property type="match status" value="1"/>
</dbReference>
<dbReference type="InterPro" id="IPR051918">
    <property type="entry name" value="STPP_CPPED1"/>
</dbReference>
<evidence type="ECO:0008006" key="6">
    <source>
        <dbReference type="Google" id="ProtNLM"/>
    </source>
</evidence>
<protein>
    <recommendedName>
        <fullName evidence="6">C-type lectin domain-containing protein</fullName>
    </recommendedName>
</protein>